<dbReference type="AlphaFoldDB" id="A0A9D5H725"/>
<dbReference type="PANTHER" id="PTHR47876">
    <property type="entry name" value="OS08G0260000 PROTEIN"/>
    <property type="match status" value="1"/>
</dbReference>
<dbReference type="PANTHER" id="PTHR47876:SF2">
    <property type="entry name" value="GCN5-RELATED N-ACETYLTRANSFERASE 7, CHLOROPLASTIC"/>
    <property type="match status" value="1"/>
</dbReference>
<reference evidence="2" key="2">
    <citation type="journal article" date="2022" name="Hortic Res">
        <title>The genome of Dioscorea zingiberensis sheds light on the biosynthesis, origin and evolution of the medicinally important diosgenin saponins.</title>
        <authorList>
            <person name="Li Y."/>
            <person name="Tan C."/>
            <person name="Li Z."/>
            <person name="Guo J."/>
            <person name="Li S."/>
            <person name="Chen X."/>
            <person name="Wang C."/>
            <person name="Dai X."/>
            <person name="Yang H."/>
            <person name="Song W."/>
            <person name="Hou L."/>
            <person name="Xu J."/>
            <person name="Tong Z."/>
            <person name="Xu A."/>
            <person name="Yuan X."/>
            <person name="Wang W."/>
            <person name="Yang Q."/>
            <person name="Chen L."/>
            <person name="Sun Z."/>
            <person name="Wang K."/>
            <person name="Pan B."/>
            <person name="Chen J."/>
            <person name="Bao Y."/>
            <person name="Liu F."/>
            <person name="Qi X."/>
            <person name="Gang D.R."/>
            <person name="Wen J."/>
            <person name="Li J."/>
        </authorList>
    </citation>
    <scope>NUCLEOTIDE SEQUENCE</scope>
    <source>
        <strain evidence="2">Dzin_1.0</strain>
    </source>
</reference>
<dbReference type="InterPro" id="IPR000182">
    <property type="entry name" value="GNAT_dom"/>
</dbReference>
<dbReference type="OrthoDB" id="41532at2759"/>
<dbReference type="Proteomes" id="UP001085076">
    <property type="component" value="Miscellaneous, Linkage group lg08"/>
</dbReference>
<evidence type="ECO:0000313" key="3">
    <source>
        <dbReference type="Proteomes" id="UP001085076"/>
    </source>
</evidence>
<dbReference type="GO" id="GO:0016747">
    <property type="term" value="F:acyltransferase activity, transferring groups other than amino-acyl groups"/>
    <property type="evidence" value="ECO:0007669"/>
    <property type="project" value="InterPro"/>
</dbReference>
<feature type="domain" description="N-acetyltransferase" evidence="1">
    <location>
        <begin position="171"/>
        <end position="252"/>
    </location>
</feature>
<proteinExistence type="predicted"/>
<dbReference type="Pfam" id="PF00583">
    <property type="entry name" value="Acetyltransf_1"/>
    <property type="match status" value="1"/>
</dbReference>
<keyword evidence="3" id="KW-1185">Reference proteome</keyword>
<dbReference type="SUPFAM" id="SSF55729">
    <property type="entry name" value="Acyl-CoA N-acyltransferases (Nat)"/>
    <property type="match status" value="1"/>
</dbReference>
<dbReference type="InterPro" id="IPR016181">
    <property type="entry name" value="Acyl_CoA_acyltransferase"/>
</dbReference>
<name>A0A9D5H725_9LILI</name>
<sequence>MAPLSAVAAPQFVRFPVAILQRSPTIPVWNHNYGNRRAIGEAWPLRVASRDWGHAGMVASHLCEREALTLDLDWKEIDVREASSEEELLAAIQLRIRTFYEFKQFYGVEDYTRRLMEREFEALKDRVYGKREEFKRVCCINASLPMSPSLSDASDLCSTCKFSKDGKDRVVVGTLDVNQCLKLADELTGMKPEGSGDNLTRAYLSNVCVASELHRNGLGYTIVAKAKKIALEWGITDLYVHVAADNEAAQKL</sequence>
<organism evidence="2 3">
    <name type="scientific">Dioscorea zingiberensis</name>
    <dbReference type="NCBI Taxonomy" id="325984"/>
    <lineage>
        <taxon>Eukaryota</taxon>
        <taxon>Viridiplantae</taxon>
        <taxon>Streptophyta</taxon>
        <taxon>Embryophyta</taxon>
        <taxon>Tracheophyta</taxon>
        <taxon>Spermatophyta</taxon>
        <taxon>Magnoliopsida</taxon>
        <taxon>Liliopsida</taxon>
        <taxon>Dioscoreales</taxon>
        <taxon>Dioscoreaceae</taxon>
        <taxon>Dioscorea</taxon>
    </lineage>
</organism>
<dbReference type="Gene3D" id="3.40.630.30">
    <property type="match status" value="1"/>
</dbReference>
<dbReference type="EMBL" id="JAGGNH010000008">
    <property type="protein sequence ID" value="KAJ0965688.1"/>
    <property type="molecule type" value="Genomic_DNA"/>
</dbReference>
<reference evidence="2" key="1">
    <citation type="submission" date="2021-03" db="EMBL/GenBank/DDBJ databases">
        <authorList>
            <person name="Li Z."/>
            <person name="Yang C."/>
        </authorList>
    </citation>
    <scope>NUCLEOTIDE SEQUENCE</scope>
    <source>
        <strain evidence="2">Dzin_1.0</strain>
        <tissue evidence="2">Leaf</tissue>
    </source>
</reference>
<dbReference type="GO" id="GO:0009507">
    <property type="term" value="C:chloroplast"/>
    <property type="evidence" value="ECO:0007669"/>
    <property type="project" value="TreeGrafter"/>
</dbReference>
<accession>A0A9D5H725</accession>
<dbReference type="CDD" id="cd04301">
    <property type="entry name" value="NAT_SF"/>
    <property type="match status" value="1"/>
</dbReference>
<comment type="caution">
    <text evidence="2">The sequence shown here is derived from an EMBL/GenBank/DDBJ whole genome shotgun (WGS) entry which is preliminary data.</text>
</comment>
<gene>
    <name evidence="2" type="ORF">J5N97_026826</name>
</gene>
<evidence type="ECO:0000259" key="1">
    <source>
        <dbReference type="Pfam" id="PF00583"/>
    </source>
</evidence>
<protein>
    <recommendedName>
        <fullName evidence="1">N-acetyltransferase domain-containing protein</fullName>
    </recommendedName>
</protein>
<evidence type="ECO:0000313" key="2">
    <source>
        <dbReference type="EMBL" id="KAJ0965688.1"/>
    </source>
</evidence>